<accession>F4PCT0</accession>
<dbReference type="Pfam" id="PF10785">
    <property type="entry name" value="NADH-u_ox-rdase"/>
    <property type="match status" value="1"/>
</dbReference>
<gene>
    <name evidence="3" type="ORF">BATDEDRAFT_92288</name>
</gene>
<dbReference type="GeneID" id="18244577"/>
<sequence>MKWVSNLPQGDDIPYPFITDEPDLKTMARYFRTSDYVAMTGFATVFPGALYALGRSTLRS</sequence>
<protein>
    <recommendedName>
        <fullName evidence="2">NADH-ubiquinone oxidoreductase 21kDa subunit N-terminal domain-containing protein</fullName>
    </recommendedName>
</protein>
<dbReference type="InParanoid" id="F4PCT0"/>
<dbReference type="STRING" id="684364.F4PCT0"/>
<dbReference type="AlphaFoldDB" id="F4PCT0"/>
<evidence type="ECO:0000259" key="2">
    <source>
        <dbReference type="Pfam" id="PF10785"/>
    </source>
</evidence>
<evidence type="ECO:0000313" key="3">
    <source>
        <dbReference type="EMBL" id="EGF76883.1"/>
    </source>
</evidence>
<proteinExistence type="predicted"/>
<keyword evidence="1" id="KW-1133">Transmembrane helix</keyword>
<evidence type="ECO:0000313" key="4">
    <source>
        <dbReference type="Proteomes" id="UP000007241"/>
    </source>
</evidence>
<feature type="domain" description="NADH-ubiquinone oxidoreductase 21kDa subunit N-terminal" evidence="2">
    <location>
        <begin position="14"/>
        <end position="55"/>
    </location>
</feature>
<evidence type="ECO:0000256" key="1">
    <source>
        <dbReference type="SAM" id="Phobius"/>
    </source>
</evidence>
<reference evidence="3 4" key="1">
    <citation type="submission" date="2009-12" db="EMBL/GenBank/DDBJ databases">
        <title>The draft genome of Batrachochytrium dendrobatidis.</title>
        <authorList>
            <consortium name="US DOE Joint Genome Institute (JGI-PGF)"/>
            <person name="Kuo A."/>
            <person name="Salamov A."/>
            <person name="Schmutz J."/>
            <person name="Lucas S."/>
            <person name="Pitluck S."/>
            <person name="Rosenblum E."/>
            <person name="Stajich J."/>
            <person name="Eisen M."/>
            <person name="Grigoriev I.V."/>
        </authorList>
    </citation>
    <scope>NUCLEOTIDE SEQUENCE [LARGE SCALE GENOMIC DNA]</scope>
    <source>
        <strain evidence="4">JAM81 / FGSC 10211</strain>
    </source>
</reference>
<dbReference type="OrthoDB" id="196140at2759"/>
<keyword evidence="1" id="KW-0472">Membrane</keyword>
<dbReference type="RefSeq" id="XP_006682488.1">
    <property type="nucleotide sequence ID" value="XM_006682425.1"/>
</dbReference>
<name>F4PCT0_BATDJ</name>
<organism evidence="3 4">
    <name type="scientific">Batrachochytrium dendrobatidis (strain JAM81 / FGSC 10211)</name>
    <name type="common">Frog chytrid fungus</name>
    <dbReference type="NCBI Taxonomy" id="684364"/>
    <lineage>
        <taxon>Eukaryota</taxon>
        <taxon>Fungi</taxon>
        <taxon>Fungi incertae sedis</taxon>
        <taxon>Chytridiomycota</taxon>
        <taxon>Chytridiomycota incertae sedis</taxon>
        <taxon>Chytridiomycetes</taxon>
        <taxon>Rhizophydiales</taxon>
        <taxon>Rhizophydiales incertae sedis</taxon>
        <taxon>Batrachochytrium</taxon>
    </lineage>
</organism>
<keyword evidence="4" id="KW-1185">Reference proteome</keyword>
<dbReference type="InterPro" id="IPR019721">
    <property type="entry name" value="NADH-UbQ_OxRdtase_su21_N"/>
</dbReference>
<dbReference type="HOGENOM" id="CLU_2941340_0_0_1"/>
<feature type="transmembrane region" description="Helical" evidence="1">
    <location>
        <begin position="36"/>
        <end position="54"/>
    </location>
</feature>
<dbReference type="EMBL" id="GL882894">
    <property type="protein sequence ID" value="EGF76883.1"/>
    <property type="molecule type" value="Genomic_DNA"/>
</dbReference>
<dbReference type="Proteomes" id="UP000007241">
    <property type="component" value="Unassembled WGS sequence"/>
</dbReference>
<keyword evidence="1" id="KW-0812">Transmembrane</keyword>